<reference evidence="2" key="1">
    <citation type="journal article" date="2017" name="Nat. Microbiol.">
        <title>Global analysis of biosynthetic gene clusters reveals vast potential of secondary metabolite production in Penicillium species.</title>
        <authorList>
            <person name="Nielsen J.C."/>
            <person name="Grijseels S."/>
            <person name="Prigent S."/>
            <person name="Ji B."/>
            <person name="Dainat J."/>
            <person name="Nielsen K.F."/>
            <person name="Frisvad J.C."/>
            <person name="Workman M."/>
            <person name="Nielsen J."/>
        </authorList>
    </citation>
    <scope>NUCLEOTIDE SEQUENCE [LARGE SCALE GENOMIC DNA]</scope>
    <source>
        <strain evidence="2">IBT 31811</strain>
    </source>
</reference>
<dbReference type="Pfam" id="PF05139">
    <property type="entry name" value="Erythro_esteras"/>
    <property type="match status" value="1"/>
</dbReference>
<organism evidence="1 2">
    <name type="scientific">Penicillium antarcticum</name>
    <dbReference type="NCBI Taxonomy" id="416450"/>
    <lineage>
        <taxon>Eukaryota</taxon>
        <taxon>Fungi</taxon>
        <taxon>Dikarya</taxon>
        <taxon>Ascomycota</taxon>
        <taxon>Pezizomycotina</taxon>
        <taxon>Eurotiomycetes</taxon>
        <taxon>Eurotiomycetidae</taxon>
        <taxon>Eurotiales</taxon>
        <taxon>Aspergillaceae</taxon>
        <taxon>Penicillium</taxon>
    </lineage>
</organism>
<dbReference type="PANTHER" id="PTHR31299:SF0">
    <property type="entry name" value="ESTERASE, PUTATIVE (AFU_ORTHOLOGUE AFUA_1G05850)-RELATED"/>
    <property type="match status" value="1"/>
</dbReference>
<keyword evidence="2" id="KW-1185">Reference proteome</keyword>
<dbReference type="Proteomes" id="UP000191672">
    <property type="component" value="Unassembled WGS sequence"/>
</dbReference>
<dbReference type="InterPro" id="IPR007815">
    <property type="entry name" value="Emycin_Estase"/>
</dbReference>
<proteinExistence type="predicted"/>
<dbReference type="AlphaFoldDB" id="A0A1V6QAM3"/>
<dbReference type="CDD" id="cd14728">
    <property type="entry name" value="Ere-like"/>
    <property type="match status" value="1"/>
</dbReference>
<dbReference type="Gene3D" id="1.20.1440.30">
    <property type="entry name" value="Biosynthetic Protein domain"/>
    <property type="match status" value="1"/>
</dbReference>
<dbReference type="PANTHER" id="PTHR31299">
    <property type="entry name" value="ESTERASE, PUTATIVE (AFU_ORTHOLOGUE AFUA_1G05850)-RELATED"/>
    <property type="match status" value="1"/>
</dbReference>
<evidence type="ECO:0000313" key="1">
    <source>
        <dbReference type="EMBL" id="OQD86288.1"/>
    </source>
</evidence>
<protein>
    <recommendedName>
        <fullName evidence="3">Erythromycin esterase</fullName>
    </recommendedName>
</protein>
<dbReference type="STRING" id="416450.A0A1V6QAM3"/>
<comment type="caution">
    <text evidence="1">The sequence shown here is derived from an EMBL/GenBank/DDBJ whole genome shotgun (WGS) entry which is preliminary data.</text>
</comment>
<sequence length="316" mass="35774">MSHLKELFTVAARPLPPINNPTFGSFFDSLGKFKVVLLGDGSHGTSEFYAARAEITKRLIDHHGFTVVAVEADWPDAEIIDRYVRQRPGHKSHLGGPPSGYDPFSRFPTWMWRNHEMQELVEWMRSHNGALPDNQKVGFYGLDLYSMGASIQAVIKYLDHVDPAASQAARQRYSCLERWVDEPTAYGLAALSGMTDCEKGVVQMLCELLKNRLEYAQHAQDGEEYHSTEQNAHVVRDAESYYKSMYYSSASSWNLRDAHMLDTLHRIIQHKSSGGNAIKAVFDAYVWFDSTQAVRPLEEHEPITGLGKEETYPFGL</sequence>
<name>A0A1V6QAM3_9EURO</name>
<dbReference type="PIRSF" id="PIRSF036794">
    <property type="entry name" value="UCP_erythr_ester"/>
    <property type="match status" value="1"/>
</dbReference>
<dbReference type="SUPFAM" id="SSF159501">
    <property type="entry name" value="EreA/ChaN-like"/>
    <property type="match status" value="1"/>
</dbReference>
<accession>A0A1V6QAM3</accession>
<evidence type="ECO:0000313" key="2">
    <source>
        <dbReference type="Proteomes" id="UP000191672"/>
    </source>
</evidence>
<evidence type="ECO:0008006" key="3">
    <source>
        <dbReference type="Google" id="ProtNLM"/>
    </source>
</evidence>
<gene>
    <name evidence="1" type="ORF">PENANT_c008G00588</name>
</gene>
<dbReference type="InterPro" id="IPR052036">
    <property type="entry name" value="Hydrolase/PRTase-associated"/>
</dbReference>
<dbReference type="EMBL" id="MDYN01000008">
    <property type="protein sequence ID" value="OQD86288.1"/>
    <property type="molecule type" value="Genomic_DNA"/>
</dbReference>
<dbReference type="InterPro" id="IPR014622">
    <property type="entry name" value="UCP036794_erythomycin"/>
</dbReference>
<dbReference type="GO" id="GO:0046677">
    <property type="term" value="P:response to antibiotic"/>
    <property type="evidence" value="ECO:0007669"/>
    <property type="project" value="InterPro"/>
</dbReference>
<dbReference type="Gene3D" id="3.30.1870.10">
    <property type="entry name" value="EreA-like, domain 2"/>
    <property type="match status" value="1"/>
</dbReference>